<evidence type="ECO:0000313" key="1">
    <source>
        <dbReference type="EMBL" id="OIN60493.1"/>
    </source>
</evidence>
<dbReference type="EMBL" id="MORL01000002">
    <property type="protein sequence ID" value="OIN60493.1"/>
    <property type="molecule type" value="Genomic_DNA"/>
</dbReference>
<protein>
    <recommendedName>
        <fullName evidence="3">Cell shape-determining protein MreB</fullName>
    </recommendedName>
</protein>
<name>A0A1S2VP07_9BACT</name>
<proteinExistence type="predicted"/>
<sequence>MINVLTVTLLSVVFLYGCKKEEDVQPAPTVAWNQTTIEAAAGQQITIGASVSAPAGLKTVTVTRNGTAFDSKAYTTETTAAYSVSYTVPKTQPLGSQLVFTIVAQDNMSRLSQTSTLVVTITPKPVITVTGSITTNTTWTNDKIYKLSSFVRVGADQTITGSPSATAVLTIQPGTIILGERSTHGTLIVQRGSRLMAEGTADAPIIFTSEREPGLREPGDWGGVVLCGRSTFNQDGWGELEGNYGAFAGGGPSPVLADNSGTLRYVRIEYAGYSLSPNAEINGLTLGAVGSGTTLEYIQVSYSGDDAFEWFGGTVNSKYLVAYRSVDDDFDTDNGYTGYSQFGLGIRGSMLADGSGSNGFESDNNASGSSALPVTAGVFANYSLIGPKADANTVINVQFYNGIHLRRNTRLKVYNTFVTGYPNGLYVDPADAGVTLTNALNGTLLLNGVVLAGIQNWGSNGFGLGAATAPRGYPVRNATLSATETPYNIGLQTPTQWFLSQTGNKTLADNLTTGVNPANIVTGRPSLTVGTAGTLLSGSATLPNNAYLTTAAYIGAFGATTDWTSSWTEFNPQVQAYR</sequence>
<evidence type="ECO:0000313" key="2">
    <source>
        <dbReference type="Proteomes" id="UP000181790"/>
    </source>
</evidence>
<accession>A0A1S2VP07</accession>
<dbReference type="OrthoDB" id="1521716at2"/>
<keyword evidence="2" id="KW-1185">Reference proteome</keyword>
<dbReference type="AlphaFoldDB" id="A0A1S2VP07"/>
<dbReference type="PANTHER" id="PTHR41339:SF1">
    <property type="entry name" value="SECRETED PROTEIN"/>
    <property type="match status" value="1"/>
</dbReference>
<comment type="caution">
    <text evidence="1">The sequence shown here is derived from an EMBL/GenBank/DDBJ whole genome shotgun (WGS) entry which is preliminary data.</text>
</comment>
<dbReference type="PANTHER" id="PTHR41339">
    <property type="entry name" value="LIPL48"/>
    <property type="match status" value="1"/>
</dbReference>
<organism evidence="1 2">
    <name type="scientific">Arsenicibacter rosenii</name>
    <dbReference type="NCBI Taxonomy" id="1750698"/>
    <lineage>
        <taxon>Bacteria</taxon>
        <taxon>Pseudomonadati</taxon>
        <taxon>Bacteroidota</taxon>
        <taxon>Cytophagia</taxon>
        <taxon>Cytophagales</taxon>
        <taxon>Spirosomataceae</taxon>
        <taxon>Arsenicibacter</taxon>
    </lineage>
</organism>
<reference evidence="1 2" key="1">
    <citation type="submission" date="2016-10" db="EMBL/GenBank/DDBJ databases">
        <title>Arsenicibacter rosenii gen. nov., sp. nov., an efficient arsenic-methylating bacterium isolated from an arsenic-contaminated paddy soil.</title>
        <authorList>
            <person name="Huang K."/>
        </authorList>
    </citation>
    <scope>NUCLEOTIDE SEQUENCE [LARGE SCALE GENOMIC DNA]</scope>
    <source>
        <strain evidence="1 2">SM-1</strain>
    </source>
</reference>
<gene>
    <name evidence="1" type="ORF">BLX24_03995</name>
</gene>
<dbReference type="Proteomes" id="UP000181790">
    <property type="component" value="Unassembled WGS sequence"/>
</dbReference>
<evidence type="ECO:0008006" key="3">
    <source>
        <dbReference type="Google" id="ProtNLM"/>
    </source>
</evidence>